<feature type="transmembrane region" description="Helical" evidence="1">
    <location>
        <begin position="43"/>
        <end position="63"/>
    </location>
</feature>
<feature type="transmembrane region" description="Helical" evidence="1">
    <location>
        <begin position="7"/>
        <end position="31"/>
    </location>
</feature>
<comment type="caution">
    <text evidence="2">The sequence shown here is derived from an EMBL/GenBank/DDBJ whole genome shotgun (WGS) entry which is preliminary data.</text>
</comment>
<evidence type="ECO:0000313" key="2">
    <source>
        <dbReference type="EMBL" id="MBB5492600.1"/>
    </source>
</evidence>
<gene>
    <name evidence="2" type="ORF">HNR07_003737</name>
</gene>
<protein>
    <recommendedName>
        <fullName evidence="4">Integral membrane protein</fullName>
    </recommendedName>
</protein>
<evidence type="ECO:0000256" key="1">
    <source>
        <dbReference type="SAM" id="Phobius"/>
    </source>
</evidence>
<proteinExistence type="predicted"/>
<keyword evidence="1" id="KW-0472">Membrane</keyword>
<keyword evidence="1" id="KW-0812">Transmembrane</keyword>
<keyword evidence="3" id="KW-1185">Reference proteome</keyword>
<dbReference type="Proteomes" id="UP000579647">
    <property type="component" value="Unassembled WGS sequence"/>
</dbReference>
<keyword evidence="1" id="KW-1133">Transmembrane helix</keyword>
<dbReference type="AlphaFoldDB" id="A0A840W6H4"/>
<reference evidence="2 3" key="1">
    <citation type="submission" date="2020-08" db="EMBL/GenBank/DDBJ databases">
        <title>Sequencing the genomes of 1000 actinobacteria strains.</title>
        <authorList>
            <person name="Klenk H.-P."/>
        </authorList>
    </citation>
    <scope>NUCLEOTIDE SEQUENCE [LARGE SCALE GENOMIC DNA]</scope>
    <source>
        <strain evidence="2 3">DSM 44598</strain>
    </source>
</reference>
<name>A0A840W6H4_9ACTN</name>
<dbReference type="EMBL" id="JACHDO010000001">
    <property type="protein sequence ID" value="MBB5492600.1"/>
    <property type="molecule type" value="Genomic_DNA"/>
</dbReference>
<evidence type="ECO:0008006" key="4">
    <source>
        <dbReference type="Google" id="ProtNLM"/>
    </source>
</evidence>
<dbReference type="RefSeq" id="WP_184366020.1">
    <property type="nucleotide sequence ID" value="NZ_BAAAKM010000033.1"/>
</dbReference>
<feature type="transmembrane region" description="Helical" evidence="1">
    <location>
        <begin position="75"/>
        <end position="92"/>
    </location>
</feature>
<accession>A0A840W6H4</accession>
<evidence type="ECO:0000313" key="3">
    <source>
        <dbReference type="Proteomes" id="UP000579647"/>
    </source>
</evidence>
<feature type="transmembrane region" description="Helical" evidence="1">
    <location>
        <begin position="98"/>
        <end position="124"/>
    </location>
</feature>
<organism evidence="2 3">
    <name type="scientific">Nocardiopsis metallicus</name>
    <dbReference type="NCBI Taxonomy" id="179819"/>
    <lineage>
        <taxon>Bacteria</taxon>
        <taxon>Bacillati</taxon>
        <taxon>Actinomycetota</taxon>
        <taxon>Actinomycetes</taxon>
        <taxon>Streptosporangiales</taxon>
        <taxon>Nocardiopsidaceae</taxon>
        <taxon>Nocardiopsis</taxon>
    </lineage>
</organism>
<sequence>MSSRPITIVIAAALEALIGLVAAIAGIYSLYTAITGRAADPVSSAVPLAVIGVGVGALLVFVAHGLWQLRDWARTPVVVTQLFMAVIAYYMFTGGQFVIGSVMIGTAVIAAAAVLAPPTTAVLFTEAGNERR</sequence>